<dbReference type="EMBL" id="MF768985">
    <property type="protein sequence ID" value="ATU84196.1"/>
    <property type="molecule type" value="Genomic_DNA"/>
</dbReference>
<evidence type="ECO:0000313" key="1">
    <source>
        <dbReference type="EMBL" id="ATU84196.1"/>
    </source>
</evidence>
<sequence length="61" mass="6837">MSWFIGSKESVSIARRVVSFEGLHKCPKSCCDLIFLMKEILSSFEGTKFADMAASILFFVP</sequence>
<protein>
    <submittedName>
        <fullName evidence="1">ORF995</fullName>
    </submittedName>
</protein>
<name>A0A2D3I715_9VIRU</name>
<reference evidence="1" key="1">
    <citation type="journal article" date="2018" name="Aquaculture">
        <title>Complete genome sequence of a white spot syndrome virus associated with a disease incursion in Australia.</title>
        <authorList>
            <person name="Oakey J."/>
            <person name="Smith C.S."/>
        </authorList>
    </citation>
    <scope>NUCLEOTIDE SEQUENCE [LARGE SCALE GENOMIC DNA]</scope>
    <source>
        <strain evidence="1">WSSV-AU</strain>
    </source>
</reference>
<organism evidence="1">
    <name type="scientific">White spot syndrome virus</name>
    <dbReference type="NCBI Taxonomy" id="342409"/>
    <lineage>
        <taxon>Viruses</taxon>
        <taxon>Viruses incertae sedis</taxon>
        <taxon>Naldaviricetes</taxon>
        <taxon>Nimaviridae</taxon>
        <taxon>Whispovirus</taxon>
    </lineage>
</organism>
<dbReference type="Proteomes" id="UP000267516">
    <property type="component" value="Segment"/>
</dbReference>
<proteinExistence type="predicted"/>
<accession>A0A2D3I715</accession>